<evidence type="ECO:0000256" key="4">
    <source>
        <dbReference type="ARBA" id="ARBA00023026"/>
    </source>
</evidence>
<evidence type="ECO:0000256" key="3">
    <source>
        <dbReference type="ARBA" id="ARBA00022525"/>
    </source>
</evidence>
<evidence type="ECO:0000313" key="6">
    <source>
        <dbReference type="EMBL" id="ETO67680.1"/>
    </source>
</evidence>
<evidence type="ECO:0000313" key="7">
    <source>
        <dbReference type="Proteomes" id="UP000028582"/>
    </source>
</evidence>
<proteinExistence type="inferred from homology"/>
<organism evidence="6 7">
    <name type="scientific">Phytophthora nicotianae P1976</name>
    <dbReference type="NCBI Taxonomy" id="1317066"/>
    <lineage>
        <taxon>Eukaryota</taxon>
        <taxon>Sar</taxon>
        <taxon>Stramenopiles</taxon>
        <taxon>Oomycota</taxon>
        <taxon>Peronosporomycetes</taxon>
        <taxon>Peronosporales</taxon>
        <taxon>Peronosporaceae</taxon>
        <taxon>Phytophthora</taxon>
    </lineage>
</organism>
<sequence length="253" mass="28143">MSYRVFIVALAGVVATANAASIAYDKVQPIAQPKPVTISEKAGVKFKPQLFVDSGCFTFPAVNAAGETSSGLPAEQGNYFCVKRYNLLGSQVYGRATWYKGVWAIMYAWYYPKTITALVATATHDWQNAVVWINNPDLESPKIMGLSTSKKSETDHTKPHITRETFKSDVTYDKRTKDFDQFLDGTSFKLASTLILGPIFLRPMTEKKGEFQDLVMWSQLPDVARAALNSTEIGNVPFSDANFQKKLAEAWPF</sequence>
<protein>
    <recommendedName>
        <fullName evidence="8">Necrosis inducing protein NPP1</fullName>
    </recommendedName>
</protein>
<reference evidence="6 7" key="1">
    <citation type="submission" date="2013-11" db="EMBL/GenBank/DDBJ databases">
        <title>The Genome Sequence of Phytophthora parasitica P1976.</title>
        <authorList>
            <consortium name="The Broad Institute Genomics Platform"/>
            <person name="Russ C."/>
            <person name="Tyler B."/>
            <person name="Panabieres F."/>
            <person name="Shan W."/>
            <person name="Tripathy S."/>
            <person name="Grunwald N."/>
            <person name="Machado M."/>
            <person name="Johnson C.S."/>
            <person name="Walker B."/>
            <person name="Young S."/>
            <person name="Zeng Q."/>
            <person name="Gargeya S."/>
            <person name="Fitzgerald M."/>
            <person name="Haas B."/>
            <person name="Abouelleil A."/>
            <person name="Allen A.W."/>
            <person name="Alvarado L."/>
            <person name="Arachchi H.M."/>
            <person name="Berlin A.M."/>
            <person name="Chapman S.B."/>
            <person name="Gainer-Dewar J."/>
            <person name="Goldberg J."/>
            <person name="Griggs A."/>
            <person name="Gujja S."/>
            <person name="Hansen M."/>
            <person name="Howarth C."/>
            <person name="Imamovic A."/>
            <person name="Ireland A."/>
            <person name="Larimer J."/>
            <person name="McCowan C."/>
            <person name="Murphy C."/>
            <person name="Pearson M."/>
            <person name="Poon T.W."/>
            <person name="Priest M."/>
            <person name="Roberts A."/>
            <person name="Saif S."/>
            <person name="Shea T."/>
            <person name="Sisk P."/>
            <person name="Sykes S."/>
            <person name="Wortman J."/>
            <person name="Nusbaum C."/>
            <person name="Birren B."/>
        </authorList>
    </citation>
    <scope>NUCLEOTIDE SEQUENCE [LARGE SCALE GENOMIC DNA]</scope>
    <source>
        <strain evidence="6 7">P1976</strain>
    </source>
</reference>
<dbReference type="Proteomes" id="UP000028582">
    <property type="component" value="Unassembled WGS sequence"/>
</dbReference>
<keyword evidence="4" id="KW-0843">Virulence</keyword>
<evidence type="ECO:0000256" key="1">
    <source>
        <dbReference type="ARBA" id="ARBA00004613"/>
    </source>
</evidence>
<dbReference type="Pfam" id="PF05630">
    <property type="entry name" value="NPP1"/>
    <property type="match status" value="1"/>
</dbReference>
<keyword evidence="3" id="KW-0964">Secreted</keyword>
<dbReference type="OrthoDB" id="147163at2759"/>
<comment type="subcellular location">
    <subcellularLocation>
        <location evidence="1">Secreted</location>
    </subcellularLocation>
</comment>
<evidence type="ECO:0008006" key="8">
    <source>
        <dbReference type="Google" id="ProtNLM"/>
    </source>
</evidence>
<accession>A0A080ZM19</accession>
<dbReference type="EMBL" id="ANJA01002863">
    <property type="protein sequence ID" value="ETO67680.1"/>
    <property type="molecule type" value="Genomic_DNA"/>
</dbReference>
<comment type="similarity">
    <text evidence="2">Belongs to the Necrosis inducing protein (NPP1) family.</text>
</comment>
<feature type="signal peptide" evidence="5">
    <location>
        <begin position="1"/>
        <end position="19"/>
    </location>
</feature>
<dbReference type="PANTHER" id="PTHR33657">
    <property type="entry name" value="DOMAIN PROTEIN, PUTATIVE (AFU_ORTHOLOGUE AFUA_5G00600)-RELATED"/>
    <property type="match status" value="1"/>
</dbReference>
<dbReference type="GO" id="GO:0005576">
    <property type="term" value="C:extracellular region"/>
    <property type="evidence" value="ECO:0007669"/>
    <property type="project" value="UniProtKB-SubCell"/>
</dbReference>
<evidence type="ECO:0000256" key="5">
    <source>
        <dbReference type="SAM" id="SignalP"/>
    </source>
</evidence>
<keyword evidence="5" id="KW-0732">Signal</keyword>
<dbReference type="PANTHER" id="PTHR33657:SF8">
    <property type="entry name" value="DOMAIN PROTEIN, PUTATIVE (AFU_ORTHOLOGUE AFUA_5G00600)-RELATED"/>
    <property type="match status" value="1"/>
</dbReference>
<name>A0A080ZM19_PHYNI</name>
<dbReference type="PIRSF" id="PIRSF029958">
    <property type="entry name" value="Necrosis-inducing_protein"/>
    <property type="match status" value="1"/>
</dbReference>
<evidence type="ECO:0000256" key="2">
    <source>
        <dbReference type="ARBA" id="ARBA00009520"/>
    </source>
</evidence>
<comment type="caution">
    <text evidence="6">The sequence shown here is derived from an EMBL/GenBank/DDBJ whole genome shotgun (WGS) entry which is preliminary data.</text>
</comment>
<dbReference type="AlphaFoldDB" id="A0A080ZM19"/>
<dbReference type="InterPro" id="IPR008701">
    <property type="entry name" value="NPP1"/>
</dbReference>
<feature type="chain" id="PRO_5001753176" description="Necrosis inducing protein NPP1" evidence="5">
    <location>
        <begin position="20"/>
        <end position="253"/>
    </location>
</feature>
<gene>
    <name evidence="6" type="ORF">F444_15422</name>
</gene>